<feature type="transmembrane region" description="Helical" evidence="1">
    <location>
        <begin position="7"/>
        <end position="26"/>
    </location>
</feature>
<keyword evidence="1" id="KW-0812">Transmembrane</keyword>
<dbReference type="Proteomes" id="UP000219439">
    <property type="component" value="Unassembled WGS sequence"/>
</dbReference>
<reference evidence="2 3" key="1">
    <citation type="submission" date="2017-09" db="EMBL/GenBank/DDBJ databases">
        <authorList>
            <person name="Ehlers B."/>
            <person name="Leendertz F.H."/>
        </authorList>
    </citation>
    <scope>NUCLEOTIDE SEQUENCE [LARGE SCALE GENOMIC DNA]</scope>
    <source>
        <strain evidence="2 3">DSM 18289</strain>
    </source>
</reference>
<feature type="transmembrane region" description="Helical" evidence="1">
    <location>
        <begin position="32"/>
        <end position="50"/>
    </location>
</feature>
<keyword evidence="1" id="KW-1133">Transmembrane helix</keyword>
<evidence type="ECO:0000313" key="3">
    <source>
        <dbReference type="Proteomes" id="UP000219439"/>
    </source>
</evidence>
<sequence>MVTRLKQGIIVGVAIILFVIGLASVWTPVPAGAILMAFATFLLIANSRSGRNLVRRVRKRFSLIDRQMIWLEDRSENKVTRVLRTTRPLLSRLSGDVDNQL</sequence>
<evidence type="ECO:0008006" key="4">
    <source>
        <dbReference type="Google" id="ProtNLM"/>
    </source>
</evidence>
<accession>A0A285NE83</accession>
<name>A0A285NE83_9HYPH</name>
<organism evidence="2 3">
    <name type="scientific">Cohaesibacter gelatinilyticus</name>
    <dbReference type="NCBI Taxonomy" id="372072"/>
    <lineage>
        <taxon>Bacteria</taxon>
        <taxon>Pseudomonadati</taxon>
        <taxon>Pseudomonadota</taxon>
        <taxon>Alphaproteobacteria</taxon>
        <taxon>Hyphomicrobiales</taxon>
        <taxon>Cohaesibacteraceae</taxon>
    </lineage>
</organism>
<dbReference type="AlphaFoldDB" id="A0A285NE83"/>
<dbReference type="RefSeq" id="WP_141401157.1">
    <property type="nucleotide sequence ID" value="NZ_OBEL01000001.1"/>
</dbReference>
<evidence type="ECO:0000256" key="1">
    <source>
        <dbReference type="SAM" id="Phobius"/>
    </source>
</evidence>
<proteinExistence type="predicted"/>
<keyword evidence="1" id="KW-0472">Membrane</keyword>
<keyword evidence="3" id="KW-1185">Reference proteome</keyword>
<dbReference type="EMBL" id="OBEL01000001">
    <property type="protein sequence ID" value="SNZ06236.1"/>
    <property type="molecule type" value="Genomic_DNA"/>
</dbReference>
<protein>
    <recommendedName>
        <fullName evidence="4">Transmembrane protein (PGPGW)</fullName>
    </recommendedName>
</protein>
<dbReference type="OrthoDB" id="8452819at2"/>
<evidence type="ECO:0000313" key="2">
    <source>
        <dbReference type="EMBL" id="SNZ06236.1"/>
    </source>
</evidence>
<gene>
    <name evidence="2" type="ORF">SAMN06265368_0352</name>
</gene>